<organism evidence="2 3">
    <name type="scientific">Devosia equisanguinis</name>
    <dbReference type="NCBI Taxonomy" id="2490941"/>
    <lineage>
        <taxon>Bacteria</taxon>
        <taxon>Pseudomonadati</taxon>
        <taxon>Pseudomonadota</taxon>
        <taxon>Alphaproteobacteria</taxon>
        <taxon>Hyphomicrobiales</taxon>
        <taxon>Devosiaceae</taxon>
        <taxon>Devosia</taxon>
    </lineage>
</organism>
<dbReference type="EMBL" id="UZWD01000031">
    <property type="protein sequence ID" value="VDS05388.1"/>
    <property type="molecule type" value="Genomic_DNA"/>
</dbReference>
<evidence type="ECO:0000313" key="2">
    <source>
        <dbReference type="EMBL" id="VDS05388.1"/>
    </source>
</evidence>
<protein>
    <submittedName>
        <fullName evidence="2">Uncharacterized protein</fullName>
    </submittedName>
</protein>
<sequence length="261" mass="27617">MQIDRRITNGLAWAGAFLVVGIPAADFAARQFFPGDAPQMAVVQAEAEPVAVPEKPVETSAKPAETVAPAPVQTAAVTPVKPAQSKDAVDNFLQSGRPMPSYITGAEPAEKPATRPVIAADPKPEPVPATQAQPAQAPKPDPVVVAALPPAKVAPIPMPASMRPPAPVAPLIVEAPVQRPLIIENSAPIVTAQDLEDWESGPLSDFLARRQAQTSASSSAEYVTDYDPNGFFLDQGPSSSAQYRRFPRAYEDDSVYYSFGQ</sequence>
<accession>A0A447ID60</accession>
<evidence type="ECO:0000313" key="3">
    <source>
        <dbReference type="Proteomes" id="UP000268844"/>
    </source>
</evidence>
<proteinExistence type="predicted"/>
<dbReference type="OrthoDB" id="7950406at2"/>
<feature type="region of interest" description="Disordered" evidence="1">
    <location>
        <begin position="53"/>
        <end position="86"/>
    </location>
</feature>
<keyword evidence="3" id="KW-1185">Reference proteome</keyword>
<reference evidence="2 3" key="1">
    <citation type="submission" date="2018-12" db="EMBL/GenBank/DDBJ databases">
        <authorList>
            <person name="Criscuolo A."/>
        </authorList>
    </citation>
    <scope>NUCLEOTIDE SEQUENCE [LARGE SCALE GENOMIC DNA]</scope>
    <source>
        <strain evidence="2">ACIP1116281</strain>
    </source>
</reference>
<feature type="compositionally biased region" description="Low complexity" evidence="1">
    <location>
        <begin position="128"/>
        <end position="139"/>
    </location>
</feature>
<feature type="region of interest" description="Disordered" evidence="1">
    <location>
        <begin position="119"/>
        <end position="139"/>
    </location>
</feature>
<dbReference type="RefSeq" id="WP_126150931.1">
    <property type="nucleotide sequence ID" value="NZ_JBHTMH010000001.1"/>
</dbReference>
<name>A0A447ID60_9HYPH</name>
<dbReference type="AlphaFoldDB" id="A0A447ID60"/>
<feature type="compositionally biased region" description="Low complexity" evidence="1">
    <location>
        <begin position="63"/>
        <end position="83"/>
    </location>
</feature>
<dbReference type="Proteomes" id="UP000268844">
    <property type="component" value="Unassembled WGS sequence"/>
</dbReference>
<gene>
    <name evidence="2" type="ORF">DEVEQU_02530</name>
</gene>
<evidence type="ECO:0000256" key="1">
    <source>
        <dbReference type="SAM" id="MobiDB-lite"/>
    </source>
</evidence>